<dbReference type="Proteomes" id="UP000317484">
    <property type="component" value="Unassembled WGS sequence"/>
</dbReference>
<dbReference type="SUPFAM" id="SSF55486">
    <property type="entry name" value="Metalloproteases ('zincins'), catalytic domain"/>
    <property type="match status" value="2"/>
</dbReference>
<evidence type="ECO:0000313" key="2">
    <source>
        <dbReference type="EMBL" id="SMO32952.1"/>
    </source>
</evidence>
<protein>
    <submittedName>
        <fullName evidence="2">LGFP repeat-containing protein</fullName>
    </submittedName>
</protein>
<gene>
    <name evidence="2" type="ORF">SAMN06273567_10147</name>
</gene>
<dbReference type="GO" id="GO:0008237">
    <property type="term" value="F:metallopeptidase activity"/>
    <property type="evidence" value="ECO:0007669"/>
    <property type="project" value="InterPro"/>
</dbReference>
<dbReference type="InterPro" id="IPR024079">
    <property type="entry name" value="MetalloPept_cat_dom_sf"/>
</dbReference>
<evidence type="ECO:0000256" key="1">
    <source>
        <dbReference type="SAM" id="SignalP"/>
    </source>
</evidence>
<proteinExistence type="predicted"/>
<keyword evidence="1" id="KW-0732">Signal</keyword>
<dbReference type="AlphaFoldDB" id="A0A521ADR3"/>
<dbReference type="RefSeq" id="WP_142456415.1">
    <property type="nucleotide sequence ID" value="NZ_FXTJ01000001.1"/>
</dbReference>
<accession>A0A521ADR3</accession>
<feature type="chain" id="PRO_5021934634" evidence="1">
    <location>
        <begin position="31"/>
        <end position="788"/>
    </location>
</feature>
<dbReference type="Gene3D" id="3.40.390.10">
    <property type="entry name" value="Collagenase (Catalytic Domain)"/>
    <property type="match status" value="1"/>
</dbReference>
<organism evidence="2 3">
    <name type="scientific">Geodermatophilus aquaeductus</name>
    <dbReference type="NCBI Taxonomy" id="1564161"/>
    <lineage>
        <taxon>Bacteria</taxon>
        <taxon>Bacillati</taxon>
        <taxon>Actinomycetota</taxon>
        <taxon>Actinomycetes</taxon>
        <taxon>Geodermatophilales</taxon>
        <taxon>Geodermatophilaceae</taxon>
        <taxon>Geodermatophilus</taxon>
    </lineage>
</organism>
<dbReference type="InterPro" id="IPR013207">
    <property type="entry name" value="LGFP"/>
</dbReference>
<name>A0A521ADR3_9ACTN</name>
<reference evidence="2 3" key="1">
    <citation type="submission" date="2017-05" db="EMBL/GenBank/DDBJ databases">
        <authorList>
            <person name="Varghese N."/>
            <person name="Submissions S."/>
        </authorList>
    </citation>
    <scope>NUCLEOTIDE SEQUENCE [LARGE SCALE GENOMIC DNA]</scope>
    <source>
        <strain evidence="2 3">DSM 46834</strain>
    </source>
</reference>
<dbReference type="EMBL" id="FXTJ01000001">
    <property type="protein sequence ID" value="SMO32952.1"/>
    <property type="molecule type" value="Genomic_DNA"/>
</dbReference>
<sequence>MPLTSRLRLVPVAALTAVLVPLLGTGPATADDEPAAGDTVVGELVQAWAEHADADDAAAHADDALVSWVSADDGTSVRVETEGVADVPVGATVEVTLGDEVPDPAGAQEPVHEVLDADVVAPAETVPPAPASAPYTNEVTVVRVLPRGVSADGTTVQQLVDQVNGPVADFWETQSDGAVRVHATAGPEAWISSDVLCDSSSALWDDVDRQLADWTPGPGKHLLLYVPGYSDPRDPCAFGLARIGTSRGAGGSLYVRAVETSVIAHELGHNFGLGHSSAVQCDASPETAPCETDAYADYYDVMGYSWGEVGSLNAPQAARLGLLPSSAQVSVGSSTPGGTWTLAPLGGRTGTRVLALTAADGAGYWVEYRTAVGQDDWLGDPDRNWVDVEPGVLVHRTGPGPRSDTALLLDGTPSPVARWDSDFQTVLPADASVTLGGSLTVRVTATSATGATVSVTTPADGPMSDSPITARWTALGGAGSWLGAPATAEVCGLRDGGCRRDFANGSIYWSPASGAQPVNGALRSRWQQLGAENGFLGYPTGAAVCGLRDSGCGQVFQGGAVYWSAASGAQPVNGAIRSRHASLGYENGFLGYPTGAAVCGLRDGGCGQVFQGGAVYWSAASGAQPVNGAIRSRHASLGYENGFLGYPTGAAVCGLRDGGCGQVFQGGAVYWSAASGAQPVNGAIRSRHASLGYENGFLGYPTGAAVCGLRDGGCGQVFQGGTLYWSPASGTQPVNGAIRARWAQLGFENGSLGYPVEEAAVLFNGDVAQRFQSGGLYWSARTGQVRAY</sequence>
<evidence type="ECO:0000313" key="3">
    <source>
        <dbReference type="Proteomes" id="UP000317484"/>
    </source>
</evidence>
<feature type="signal peptide" evidence="1">
    <location>
        <begin position="1"/>
        <end position="30"/>
    </location>
</feature>
<keyword evidence="3" id="KW-1185">Reference proteome</keyword>
<dbReference type="Pfam" id="PF08310">
    <property type="entry name" value="LGFP"/>
    <property type="match status" value="6"/>
</dbReference>